<evidence type="ECO:0000256" key="1">
    <source>
        <dbReference type="SAM" id="SignalP"/>
    </source>
</evidence>
<feature type="chain" id="PRO_5025350926" evidence="1">
    <location>
        <begin position="27"/>
        <end position="97"/>
    </location>
</feature>
<comment type="caution">
    <text evidence="2">The sequence shown here is derived from an EMBL/GenBank/DDBJ whole genome shotgun (WGS) entry which is preliminary data.</text>
</comment>
<evidence type="ECO:0000313" key="3">
    <source>
        <dbReference type="Proteomes" id="UP000516437"/>
    </source>
</evidence>
<protein>
    <submittedName>
        <fullName evidence="2">Uncharacterized protein</fullName>
    </submittedName>
</protein>
<dbReference type="AlphaFoldDB" id="A0A6A1W0Y4"/>
<dbReference type="EMBL" id="RXIC02000022">
    <property type="protein sequence ID" value="KAB1216460.1"/>
    <property type="molecule type" value="Genomic_DNA"/>
</dbReference>
<dbReference type="Proteomes" id="UP000516437">
    <property type="component" value="Chromosome 4"/>
</dbReference>
<evidence type="ECO:0000313" key="2">
    <source>
        <dbReference type="EMBL" id="KAB1216460.1"/>
    </source>
</evidence>
<name>A0A6A1W0Y4_9ROSI</name>
<keyword evidence="1" id="KW-0732">Signal</keyword>
<reference evidence="2 3" key="1">
    <citation type="journal article" date="2019" name="Plant Biotechnol. J.">
        <title>The red bayberry genome and genetic basis of sex determination.</title>
        <authorList>
            <person name="Jia H.M."/>
            <person name="Jia H.J."/>
            <person name="Cai Q.L."/>
            <person name="Wang Y."/>
            <person name="Zhao H.B."/>
            <person name="Yang W.F."/>
            <person name="Wang G.Y."/>
            <person name="Li Y.H."/>
            <person name="Zhan D.L."/>
            <person name="Shen Y.T."/>
            <person name="Niu Q.F."/>
            <person name="Chang L."/>
            <person name="Qiu J."/>
            <person name="Zhao L."/>
            <person name="Xie H.B."/>
            <person name="Fu W.Y."/>
            <person name="Jin J."/>
            <person name="Li X.W."/>
            <person name="Jiao Y."/>
            <person name="Zhou C.C."/>
            <person name="Tu T."/>
            <person name="Chai C.Y."/>
            <person name="Gao J.L."/>
            <person name="Fan L.J."/>
            <person name="van de Weg E."/>
            <person name="Wang J.Y."/>
            <person name="Gao Z.S."/>
        </authorList>
    </citation>
    <scope>NUCLEOTIDE SEQUENCE [LARGE SCALE GENOMIC DNA]</scope>
    <source>
        <tissue evidence="2">Leaves</tissue>
    </source>
</reference>
<gene>
    <name evidence="2" type="ORF">CJ030_MR4G002247</name>
</gene>
<proteinExistence type="predicted"/>
<sequence>MAHLTRSVVFIILFATVFQYLPSLDARNILHAPTSREVPNWENNGVVSEADPKGPCPPYSTAENCHAIAINGRLFASVDRKDRILQTANPSPGIGHR</sequence>
<accession>A0A6A1W0Y4</accession>
<dbReference type="OrthoDB" id="1915362at2759"/>
<feature type="signal peptide" evidence="1">
    <location>
        <begin position="1"/>
        <end position="26"/>
    </location>
</feature>
<organism evidence="2 3">
    <name type="scientific">Morella rubra</name>
    <name type="common">Chinese bayberry</name>
    <dbReference type="NCBI Taxonomy" id="262757"/>
    <lineage>
        <taxon>Eukaryota</taxon>
        <taxon>Viridiplantae</taxon>
        <taxon>Streptophyta</taxon>
        <taxon>Embryophyta</taxon>
        <taxon>Tracheophyta</taxon>
        <taxon>Spermatophyta</taxon>
        <taxon>Magnoliopsida</taxon>
        <taxon>eudicotyledons</taxon>
        <taxon>Gunneridae</taxon>
        <taxon>Pentapetalae</taxon>
        <taxon>rosids</taxon>
        <taxon>fabids</taxon>
        <taxon>Fagales</taxon>
        <taxon>Myricaceae</taxon>
        <taxon>Morella</taxon>
    </lineage>
</organism>
<keyword evidence="3" id="KW-1185">Reference proteome</keyword>